<reference evidence="4" key="1">
    <citation type="submission" date="2023-08" db="EMBL/GenBank/DDBJ databases">
        <authorList>
            <person name="Chen Y."/>
            <person name="Shah S."/>
            <person name="Dougan E. K."/>
            <person name="Thang M."/>
            <person name="Chan C."/>
        </authorList>
    </citation>
    <scope>NUCLEOTIDE SEQUENCE</scope>
</reference>
<dbReference type="Gene3D" id="2.20.110.10">
    <property type="entry name" value="Histone H3 K4-specific methyltransferase SET7/9 N-terminal domain"/>
    <property type="match status" value="4"/>
</dbReference>
<feature type="chain" id="PRO_5041203665" evidence="3">
    <location>
        <begin position="22"/>
        <end position="2322"/>
    </location>
</feature>
<keyword evidence="5" id="KW-1185">Reference proteome</keyword>
<feature type="compositionally biased region" description="Basic and acidic residues" evidence="2">
    <location>
        <begin position="1686"/>
        <end position="1700"/>
    </location>
</feature>
<protein>
    <submittedName>
        <fullName evidence="4">Uncharacterized protein</fullName>
    </submittedName>
</protein>
<dbReference type="PANTHER" id="PTHR43215">
    <property type="entry name" value="RADIAL SPOKE HEAD 1 HOMOLOG"/>
    <property type="match status" value="1"/>
</dbReference>
<dbReference type="Proteomes" id="UP001178507">
    <property type="component" value="Unassembled WGS sequence"/>
</dbReference>
<dbReference type="PANTHER" id="PTHR43215:SF14">
    <property type="entry name" value="RADIAL SPOKE HEAD 1 HOMOLOG"/>
    <property type="match status" value="1"/>
</dbReference>
<comment type="caution">
    <text evidence="4">The sequence shown here is derived from an EMBL/GenBank/DDBJ whole genome shotgun (WGS) entry which is preliminary data.</text>
</comment>
<proteinExistence type="predicted"/>
<keyword evidence="1" id="KW-0677">Repeat</keyword>
<sequence>MPCRLALALALALLAAPAAEECSCCPSCARPCCASRALEAAGSVRALRAPGCQLQPDFDPAVRFYVVDCPEQAATVHLEAESIFPLLGGEGEVLSGPMAVSLGPGDTKVITIKACADVSGTGCSEYRLDVHRRGSSEALLAELRITDPGGGSDVPLVPTFHPSVRLYRAAVPFQSASAKVVAAAAKGGFVSYTSFSAADHHSQSLDVHAPAGLAGTSRFKSTKVQIFVVSADWTGKMQYSIEFSRAANTDTSLAAVASNVGAPYTVEPDSYVLEVPVGTREVAISATASDKAARLALAGNRGRGYASAVLQVDPRAPYLTIPIAVEAADRVTRRNSTLVVAMTGHESWAMLTDLVVPHCEGGLIPSFQINVFHYRCLLGNDVEDLQVIPQVMWMPGFNQQMHVHVQGKPWKSGHVFMQQLSDNGDAEVDVVVQASDREHKATYHISAQGSALSERGRLFTTLEPSPRQPPTTRWVEPTKLPAPVPEPAPVPVPVPEPVPVPTPRPSAPSAARTRRPFLPKFHLQLPEGSLPSLEECASWAGVSAAALSMAALLWQHDLLSFMVLLKELQFVALTADLGDSWYALIAQPFKMFNLQVSWPGLVCQGDCEWPQSQMQAATLITLACFVLPPLLLLLLLGWLEASVEEASVRRGLASGLGVRGLRLKVLPLVLVTLDVGLLGFTDAAARVLASGQKVYVNHWDLNPMLKCLLVVYSFGFCGFGVAQLARLEKLLVWSEPLGCFVDVKCLGVTLRESSYPRPAASAWAAVAEACDGLTELRLAVPICGPDGQTIHLGEPRSNSRSCFVAQKRSVDPRLLEEGPSRKLLAEGHAAQTAWQLQREHLGLLMWMERRSNAYDSLKVQINEATGHGAITDSQGWPIYDCQGLPLRDLYQYCVYLFPWRPWLRADGSPCCPQGVEPYRKGLGVLAPWVPAQGGMQDLERQQINDWLSDWLVEAEAASAAREELRQLRWYSQELQPAVLREMALAVLERRSFRAPSGTPREAQRAQARLDELPPGPWQVDGLGSHEILAFVNEDLLDSDDMPFYDEELVPDFMDATFGVIRFHVRSPGENPNPDAEPEAPTKRTLRAPGDSLSPRRPPPARVTHHVRLHEVRNTLVTLHLPLKHLETMARWLPAFGFAVACERLALPVAERWAPLFFSSATCAVCRHRPSAQAAAAAAPPGFLYLDAVERVLALVTVWALHGMGQDFGFAVLILPLGTAMLRGICGLGLDRGFSLALGLALALRSFRLCCGLLLVTGALRGLAVMRLLRPGLFGLFGLRGWGLLWRSEWKKECSLAVLNTRTESHEPYPDFGVFQAVDRSASGDALPMLLVVHMLGLQIRAVQSPEHGGWGFEGPSTNERRVAGIRKRLVLFEPCPPGLTEHATDSHRSSVRSAERYRREVQDAIPSVVSRTQLVGAEELPQLVATIHVVNHLGRPWSCQRNDSFLSLYMPWGLDSRQPALTSLPGEQDRDWKKWRNLTTESPELVEAWRSRILRWLDEELAAGMVEHGILDLMFFAGNPGRGPFKEELDKLVAPGIFSDECLGQARFCNSRCHREGRVLHYVISSRDLKPSRAWRPDPLGSHQASLFTASDSQESLASGNSQMSQANLWKPCLLRLNSRQVTYVLREDDDCKEMRVPFVCMDRMEVSRGLHEDECLLTLHGLYGTPQSSATASPRDAPHAPHVSHHQDLDPSRDLRDLRPLAMTPPPASSPRSPRSKARKAMPLVFRISRRDGEVWAKVIEEHGMFTPPFHILHYIGDVADHPLLPGVVFRHTNFTNNPTDGDQLWPDGTRYIGTWQNHTYHGHGQLIDPDGQIIYRGQWSRGMKHGEGTYRFVQEPSGSRAYTGHFHREEFSGRGILWVEEDGSLEWVQKNRPGAIVRFDGNFCGGTGQIEPQDLITIDQRTTCEEHFPLQTGGPQGPGKAPKDHAVEIYGLDGADLQHCGPDEDAEDVRGRRAMWDVGGMRTRSADARSRLQIWYADGTRYRGPCLAGAVPHGNGVLWEVEAGLCFEGGFDHGLRLPTGRVSLRNGVVYEGEFSQKGGRRHGYGRTDIPDSLQQRLGFQVHEGHYRDGLRHGHGEMLFADGTLYRGNFENNRRHGHGHYRNTNGTPIFTGPWHNDEPGTGNADVLYPSGHRYKGQVCDGCRDGKGSLWHENFDGDSAFIYSGQWEADEMHGKGELHCSDGIYRGQFVNGVREGKGRFEYASDGFSCYEGHWEEDQPHGVGNFVDQHGEYTDKEFFEGEMMGRFASRSRSLFKVKPSTKPSTKVSPGPHKDLPHAGMVCQNAGLLPQEEPSFTRAIDVGSGLANARTHPAHRPSVGLRWA</sequence>
<name>A0AA36JSB0_9DINO</name>
<dbReference type="SUPFAM" id="SSF82185">
    <property type="entry name" value="Histone H3 K4-specific methyltransferase SET7/9 N-terminal domain"/>
    <property type="match status" value="4"/>
</dbReference>
<feature type="region of interest" description="Disordered" evidence="2">
    <location>
        <begin position="995"/>
        <end position="1014"/>
    </location>
</feature>
<evidence type="ECO:0000256" key="3">
    <source>
        <dbReference type="SAM" id="SignalP"/>
    </source>
</evidence>
<feature type="compositionally biased region" description="Pro residues" evidence="2">
    <location>
        <begin position="480"/>
        <end position="490"/>
    </location>
</feature>
<evidence type="ECO:0000256" key="1">
    <source>
        <dbReference type="ARBA" id="ARBA00022737"/>
    </source>
</evidence>
<evidence type="ECO:0000313" key="4">
    <source>
        <dbReference type="EMBL" id="CAJ1410804.1"/>
    </source>
</evidence>
<evidence type="ECO:0000313" key="5">
    <source>
        <dbReference type="Proteomes" id="UP001178507"/>
    </source>
</evidence>
<feature type="compositionally biased region" description="Basic and acidic residues" evidence="2">
    <location>
        <begin position="1001"/>
        <end position="1011"/>
    </location>
</feature>
<dbReference type="SMART" id="SM00698">
    <property type="entry name" value="MORN"/>
    <property type="match status" value="10"/>
</dbReference>
<feature type="region of interest" description="Disordered" evidence="2">
    <location>
        <begin position="1668"/>
        <end position="1721"/>
    </location>
</feature>
<evidence type="ECO:0000256" key="2">
    <source>
        <dbReference type="SAM" id="MobiDB-lite"/>
    </source>
</evidence>
<feature type="region of interest" description="Disordered" evidence="2">
    <location>
        <begin position="1064"/>
        <end position="1100"/>
    </location>
</feature>
<dbReference type="InterPro" id="IPR003409">
    <property type="entry name" value="MORN"/>
</dbReference>
<dbReference type="Pfam" id="PF02493">
    <property type="entry name" value="MORN"/>
    <property type="match status" value="8"/>
</dbReference>
<keyword evidence="3" id="KW-0732">Signal</keyword>
<dbReference type="GO" id="GO:0005829">
    <property type="term" value="C:cytosol"/>
    <property type="evidence" value="ECO:0007669"/>
    <property type="project" value="TreeGrafter"/>
</dbReference>
<organism evidence="4 5">
    <name type="scientific">Effrenium voratum</name>
    <dbReference type="NCBI Taxonomy" id="2562239"/>
    <lineage>
        <taxon>Eukaryota</taxon>
        <taxon>Sar</taxon>
        <taxon>Alveolata</taxon>
        <taxon>Dinophyceae</taxon>
        <taxon>Suessiales</taxon>
        <taxon>Symbiodiniaceae</taxon>
        <taxon>Effrenium</taxon>
    </lineage>
</organism>
<feature type="signal peptide" evidence="3">
    <location>
        <begin position="1"/>
        <end position="21"/>
    </location>
</feature>
<accession>A0AA36JSB0</accession>
<gene>
    <name evidence="4" type="ORF">EVOR1521_LOCUS31565</name>
</gene>
<dbReference type="EMBL" id="CAUJNA010003841">
    <property type="protein sequence ID" value="CAJ1410804.1"/>
    <property type="molecule type" value="Genomic_DNA"/>
</dbReference>
<feature type="region of interest" description="Disordered" evidence="2">
    <location>
        <begin position="461"/>
        <end position="490"/>
    </location>
</feature>